<dbReference type="Proteomes" id="UP001055171">
    <property type="component" value="Chromosome"/>
</dbReference>
<protein>
    <recommendedName>
        <fullName evidence="5">Polyketide cyclase / dehydrase and lipid transport</fullName>
    </recommendedName>
</protein>
<name>A0A0E3WB16_MYCLN</name>
<evidence type="ECO:0008006" key="5">
    <source>
        <dbReference type="Google" id="ProtNLM"/>
    </source>
</evidence>
<dbReference type="RefSeq" id="WP_217493093.1">
    <property type="nucleotide sequence ID" value="NZ_CP092423.2"/>
</dbReference>
<sequence>MRWSLAASALGLVGYDVLIRPAQLDWGATATERLMRLPGDDIVGDVMSHHTRAVTINAAPAAVWPWLIQMGDHRAGFYSYDWVERYLFPGTVHYVEGRHSATRIHPELQDLRVGDRINTGSIGRVRIGNAVTVLEPHRALVIGTWAFVLVPVNESRTRLLVRERDAGWLRLLAPRRSGLLRALGAVIDYTVGEPLHFAMVRAMMLGIKQRAESAGAAVPSVPREEDQ</sequence>
<reference evidence="1 3" key="1">
    <citation type="submission" date="2015-03" db="EMBL/GenBank/DDBJ databases">
        <authorList>
            <person name="Urmite Genomes"/>
        </authorList>
    </citation>
    <scope>NUCLEOTIDE SEQUENCE [LARGE SCALE GENOMIC DNA]</scope>
    <source>
        <strain evidence="1 3">CSUR P1491</strain>
    </source>
</reference>
<evidence type="ECO:0000313" key="4">
    <source>
        <dbReference type="Proteomes" id="UP001055171"/>
    </source>
</evidence>
<organism evidence="1 3">
    <name type="scientific">Mycobacterium lentiflavum</name>
    <dbReference type="NCBI Taxonomy" id="141349"/>
    <lineage>
        <taxon>Bacteria</taxon>
        <taxon>Bacillati</taxon>
        <taxon>Actinomycetota</taxon>
        <taxon>Actinomycetes</taxon>
        <taxon>Mycobacteriales</taxon>
        <taxon>Mycobacteriaceae</taxon>
        <taxon>Mycobacterium</taxon>
        <taxon>Mycobacterium simiae complex</taxon>
    </lineage>
</organism>
<evidence type="ECO:0000313" key="3">
    <source>
        <dbReference type="Proteomes" id="UP000199251"/>
    </source>
</evidence>
<dbReference type="AlphaFoldDB" id="A0A0E3WB16"/>
<evidence type="ECO:0000313" key="2">
    <source>
        <dbReference type="EMBL" id="ULP42639.1"/>
    </source>
</evidence>
<reference evidence="2" key="2">
    <citation type="submission" date="2022-08" db="EMBL/GenBank/DDBJ databases">
        <title>Complete genome sequence of 14 non-tuberculosis mycobacteria type-strains.</title>
        <authorList>
            <person name="Igarashi Y."/>
            <person name="Osugi A."/>
            <person name="Mitarai S."/>
        </authorList>
    </citation>
    <scope>NUCLEOTIDE SEQUENCE</scope>
    <source>
        <strain evidence="2">ATCC 51985</strain>
    </source>
</reference>
<gene>
    <name evidence="1" type="ORF">BN1232_00371</name>
    <name evidence="2" type="ORF">MJO58_01045</name>
</gene>
<dbReference type="Proteomes" id="UP000199251">
    <property type="component" value="Unassembled WGS sequence"/>
</dbReference>
<accession>A0A0E3WB16</accession>
<keyword evidence="4" id="KW-1185">Reference proteome</keyword>
<proteinExistence type="predicted"/>
<dbReference type="EMBL" id="CTEE01000001">
    <property type="protein sequence ID" value="CQD03210.1"/>
    <property type="molecule type" value="Genomic_DNA"/>
</dbReference>
<dbReference type="STRING" id="141349.BN1232_00371"/>
<evidence type="ECO:0000313" key="1">
    <source>
        <dbReference type="EMBL" id="CQD03210.1"/>
    </source>
</evidence>
<dbReference type="EMBL" id="CP092423">
    <property type="protein sequence ID" value="ULP42639.1"/>
    <property type="molecule type" value="Genomic_DNA"/>
</dbReference>